<dbReference type="NCBIfam" id="TIGR02135">
    <property type="entry name" value="phoU_full"/>
    <property type="match status" value="1"/>
</dbReference>
<organism evidence="9 10">
    <name type="scientific">Exiguobacterium aurantiacum</name>
    <dbReference type="NCBI Taxonomy" id="33987"/>
    <lineage>
        <taxon>Bacteria</taxon>
        <taxon>Bacillati</taxon>
        <taxon>Bacillota</taxon>
        <taxon>Bacilli</taxon>
        <taxon>Bacillales</taxon>
        <taxon>Bacillales Family XII. Incertae Sedis</taxon>
        <taxon>Exiguobacterium</taxon>
    </lineage>
</organism>
<evidence type="ECO:0000313" key="9">
    <source>
        <dbReference type="EMBL" id="STO07847.1"/>
    </source>
</evidence>
<proteinExistence type="inferred from homology"/>
<protein>
    <recommendedName>
        <fullName evidence="7">Phosphate-specific transport system accessory protein PhoU</fullName>
    </recommendedName>
</protein>
<feature type="domain" description="PhoU" evidence="8">
    <location>
        <begin position="122"/>
        <end position="205"/>
    </location>
</feature>
<evidence type="ECO:0000256" key="6">
    <source>
        <dbReference type="ARBA" id="ARBA00022592"/>
    </source>
</evidence>
<comment type="subunit">
    <text evidence="3 7">Homodimer.</text>
</comment>
<accession>A0A377FSQ7</accession>
<dbReference type="InterPro" id="IPR028366">
    <property type="entry name" value="PhoU"/>
</dbReference>
<evidence type="ECO:0000259" key="8">
    <source>
        <dbReference type="Pfam" id="PF01895"/>
    </source>
</evidence>
<reference evidence="9 10" key="1">
    <citation type="submission" date="2018-06" db="EMBL/GenBank/DDBJ databases">
        <authorList>
            <consortium name="Pathogen Informatics"/>
            <person name="Doyle S."/>
        </authorList>
    </citation>
    <scope>NUCLEOTIDE SEQUENCE [LARGE SCALE GENOMIC DNA]</scope>
    <source>
        <strain evidence="9 10">NCTC13163</strain>
    </source>
</reference>
<dbReference type="OrthoDB" id="9814256at2"/>
<evidence type="ECO:0000256" key="4">
    <source>
        <dbReference type="ARBA" id="ARBA00022448"/>
    </source>
</evidence>
<evidence type="ECO:0000256" key="3">
    <source>
        <dbReference type="ARBA" id="ARBA00011738"/>
    </source>
</evidence>
<dbReference type="PANTHER" id="PTHR42930:SF3">
    <property type="entry name" value="PHOSPHATE-SPECIFIC TRANSPORT SYSTEM ACCESSORY PROTEIN PHOU"/>
    <property type="match status" value="1"/>
</dbReference>
<dbReference type="GO" id="GO:0005737">
    <property type="term" value="C:cytoplasm"/>
    <property type="evidence" value="ECO:0007669"/>
    <property type="project" value="UniProtKB-SubCell"/>
</dbReference>
<dbReference type="AlphaFoldDB" id="A0A377FSQ7"/>
<comment type="function">
    <text evidence="7">Plays a role in the regulation of phosphate uptake.</text>
</comment>
<dbReference type="RefSeq" id="WP_029334769.1">
    <property type="nucleotide sequence ID" value="NZ_UGGP01000001.1"/>
</dbReference>
<keyword evidence="4 7" id="KW-0813">Transport</keyword>
<dbReference type="STRING" id="1397694.GCA_000702585_01712"/>
<gene>
    <name evidence="9" type="primary">phoU</name>
    <name evidence="9" type="ORF">NCTC13163_01208</name>
</gene>
<dbReference type="Pfam" id="PF01895">
    <property type="entry name" value="PhoU"/>
    <property type="match status" value="2"/>
</dbReference>
<keyword evidence="6 7" id="KW-0592">Phosphate transport</keyword>
<dbReference type="EMBL" id="UGGP01000001">
    <property type="protein sequence ID" value="STO07847.1"/>
    <property type="molecule type" value="Genomic_DNA"/>
</dbReference>
<evidence type="ECO:0000256" key="2">
    <source>
        <dbReference type="ARBA" id="ARBA00008107"/>
    </source>
</evidence>
<evidence type="ECO:0000313" key="10">
    <source>
        <dbReference type="Proteomes" id="UP000254060"/>
    </source>
</evidence>
<evidence type="ECO:0000256" key="1">
    <source>
        <dbReference type="ARBA" id="ARBA00004496"/>
    </source>
</evidence>
<dbReference type="GO" id="GO:0006817">
    <property type="term" value="P:phosphate ion transport"/>
    <property type="evidence" value="ECO:0007669"/>
    <property type="project" value="UniProtKB-KW"/>
</dbReference>
<dbReference type="Gene3D" id="1.20.58.220">
    <property type="entry name" value="Phosphate transport system protein phou homolog 2, domain 2"/>
    <property type="match status" value="1"/>
</dbReference>
<evidence type="ECO:0000256" key="7">
    <source>
        <dbReference type="PIRNR" id="PIRNR003107"/>
    </source>
</evidence>
<dbReference type="InterPro" id="IPR026022">
    <property type="entry name" value="PhoU_dom"/>
</dbReference>
<sequence>MAQNRTFFDTKLIELEDKVVHLANLTMRQTATAIEVLEKHDLTLARTVIDNDNELDDLELTINDEAILLIAKQQPVATDLRRLIVTMKSATDLERIADYATNIAKAVTRIEHVPYVLDIKPLKQMAEQLIDMLELATRAYRKGEVSRVRELNEMDKVIDDLNLQVIKQYIGYLPTMTIGTNDVYEFSNIARYLERMGDHVTNFGEHLIFLEKGKHYDLNQ</sequence>
<dbReference type="FunFam" id="1.20.58.220:FF:000004">
    <property type="entry name" value="Phosphate-specific transport system accessory protein PhoU"/>
    <property type="match status" value="1"/>
</dbReference>
<evidence type="ECO:0000256" key="5">
    <source>
        <dbReference type="ARBA" id="ARBA00022490"/>
    </source>
</evidence>
<dbReference type="SUPFAM" id="SSF109755">
    <property type="entry name" value="PhoU-like"/>
    <property type="match status" value="1"/>
</dbReference>
<dbReference type="InterPro" id="IPR038078">
    <property type="entry name" value="PhoU-like_sf"/>
</dbReference>
<dbReference type="PANTHER" id="PTHR42930">
    <property type="entry name" value="PHOSPHATE-SPECIFIC TRANSPORT SYSTEM ACCESSORY PROTEIN PHOU"/>
    <property type="match status" value="1"/>
</dbReference>
<feature type="domain" description="PhoU" evidence="8">
    <location>
        <begin position="20"/>
        <end position="107"/>
    </location>
</feature>
<comment type="subcellular location">
    <subcellularLocation>
        <location evidence="1 7">Cytoplasm</location>
    </subcellularLocation>
</comment>
<name>A0A377FSQ7_9BACL</name>
<dbReference type="Proteomes" id="UP000254060">
    <property type="component" value="Unassembled WGS sequence"/>
</dbReference>
<dbReference type="GO" id="GO:0030643">
    <property type="term" value="P:intracellular phosphate ion homeostasis"/>
    <property type="evidence" value="ECO:0007669"/>
    <property type="project" value="InterPro"/>
</dbReference>
<comment type="similarity">
    <text evidence="2 7">Belongs to the PhoU family.</text>
</comment>
<keyword evidence="5 7" id="KW-0963">Cytoplasm</keyword>
<dbReference type="GO" id="GO:0045936">
    <property type="term" value="P:negative regulation of phosphate metabolic process"/>
    <property type="evidence" value="ECO:0007669"/>
    <property type="project" value="InterPro"/>
</dbReference>
<dbReference type="PIRSF" id="PIRSF003107">
    <property type="entry name" value="PhoU"/>
    <property type="match status" value="1"/>
</dbReference>